<feature type="transmembrane region" description="Helical" evidence="5">
    <location>
        <begin position="102"/>
        <end position="122"/>
    </location>
</feature>
<protein>
    <recommendedName>
        <fullName evidence="6">Inositolphosphotransferase Aur1/Ipt1 domain-containing protein</fullName>
    </recommendedName>
</protein>
<dbReference type="InterPro" id="IPR026841">
    <property type="entry name" value="Aur1/Ipt1"/>
</dbReference>
<evidence type="ECO:0000256" key="5">
    <source>
        <dbReference type="SAM" id="Phobius"/>
    </source>
</evidence>
<organism evidence="7 8">
    <name type="scientific">Nocardioides soli</name>
    <dbReference type="NCBI Taxonomy" id="1036020"/>
    <lineage>
        <taxon>Bacteria</taxon>
        <taxon>Bacillati</taxon>
        <taxon>Actinomycetota</taxon>
        <taxon>Actinomycetes</taxon>
        <taxon>Propionibacteriales</taxon>
        <taxon>Nocardioidaceae</taxon>
        <taxon>Nocardioides</taxon>
    </lineage>
</organism>
<gene>
    <name evidence="7" type="ORF">FHU40_004877</name>
</gene>
<dbReference type="AlphaFoldDB" id="A0A7W4W092"/>
<comment type="caution">
    <text evidence="7">The sequence shown here is derived from an EMBL/GenBank/DDBJ whole genome shotgun (WGS) entry which is preliminary data.</text>
</comment>
<evidence type="ECO:0000313" key="8">
    <source>
        <dbReference type="Proteomes" id="UP000589626"/>
    </source>
</evidence>
<feature type="domain" description="Inositolphosphotransferase Aur1/Ipt1" evidence="6">
    <location>
        <begin position="70"/>
        <end position="250"/>
    </location>
</feature>
<evidence type="ECO:0000256" key="4">
    <source>
        <dbReference type="ARBA" id="ARBA00023136"/>
    </source>
</evidence>
<dbReference type="GO" id="GO:0016020">
    <property type="term" value="C:membrane"/>
    <property type="evidence" value="ECO:0007669"/>
    <property type="project" value="UniProtKB-SubCell"/>
</dbReference>
<evidence type="ECO:0000256" key="3">
    <source>
        <dbReference type="ARBA" id="ARBA00022989"/>
    </source>
</evidence>
<evidence type="ECO:0000256" key="2">
    <source>
        <dbReference type="ARBA" id="ARBA00022692"/>
    </source>
</evidence>
<dbReference type="CDD" id="cd03386">
    <property type="entry name" value="PAP2_Aur1_like"/>
    <property type="match status" value="1"/>
</dbReference>
<reference evidence="7 8" key="1">
    <citation type="submission" date="2020-08" db="EMBL/GenBank/DDBJ databases">
        <title>Sequencing the genomes of 1000 actinobacteria strains.</title>
        <authorList>
            <person name="Klenk H.-P."/>
        </authorList>
    </citation>
    <scope>NUCLEOTIDE SEQUENCE [LARGE SCALE GENOMIC DNA]</scope>
    <source>
        <strain evidence="7 8">DSM 105498</strain>
    </source>
</reference>
<feature type="transmembrane region" description="Helical" evidence="5">
    <location>
        <begin position="213"/>
        <end position="231"/>
    </location>
</feature>
<evidence type="ECO:0000256" key="1">
    <source>
        <dbReference type="ARBA" id="ARBA00004141"/>
    </source>
</evidence>
<evidence type="ECO:0000313" key="7">
    <source>
        <dbReference type="EMBL" id="MBB3045024.1"/>
    </source>
</evidence>
<dbReference type="InterPro" id="IPR052185">
    <property type="entry name" value="IPC_Synthase-Related"/>
</dbReference>
<name>A0A7W4W092_9ACTN</name>
<sequence>MPWPTWEQAVVAAALSLLLGLVLRRRPSRLTAYVEPAAAEFALVAGLYAVWRLARMLPIASTDGALRRAHEIASLEQALHLPAELSLQLFVLRHDRLVDLSAWYYASLHVPALIAFLVWLFYRHRDHYPHWRNALALVTAGCLVIRFVRVAPPRFLGELGYVDLTHFSGPSVYSADPTTGVSDQFAAMPSIHVAWAAVVSLGIVAASTSRWRWVFLLHVVLTMLVVAATGNHWWLDGVVALALLWVALALDTAVRTRLRSADRPVSGPELRP</sequence>
<keyword evidence="4 5" id="KW-0472">Membrane</keyword>
<dbReference type="EMBL" id="JACHWR010000004">
    <property type="protein sequence ID" value="MBB3045024.1"/>
    <property type="molecule type" value="Genomic_DNA"/>
</dbReference>
<comment type="subcellular location">
    <subcellularLocation>
        <location evidence="1">Membrane</location>
        <topology evidence="1">Multi-pass membrane protein</topology>
    </subcellularLocation>
</comment>
<dbReference type="Proteomes" id="UP000589626">
    <property type="component" value="Unassembled WGS sequence"/>
</dbReference>
<dbReference type="PANTHER" id="PTHR31310">
    <property type="match status" value="1"/>
</dbReference>
<dbReference type="PANTHER" id="PTHR31310:SF7">
    <property type="entry name" value="PA-PHOSPHATASE RELATED-FAMILY PROTEIN DDB_G0268928"/>
    <property type="match status" value="1"/>
</dbReference>
<feature type="transmembrane region" description="Helical" evidence="5">
    <location>
        <begin position="134"/>
        <end position="151"/>
    </location>
</feature>
<accession>A0A7W4W092</accession>
<feature type="transmembrane region" description="Helical" evidence="5">
    <location>
        <begin position="30"/>
        <end position="51"/>
    </location>
</feature>
<keyword evidence="3 5" id="KW-1133">Transmembrane helix</keyword>
<evidence type="ECO:0000259" key="6">
    <source>
        <dbReference type="Pfam" id="PF14378"/>
    </source>
</evidence>
<proteinExistence type="predicted"/>
<keyword evidence="2 5" id="KW-0812">Transmembrane</keyword>
<dbReference type="Pfam" id="PF14378">
    <property type="entry name" value="PAP2_3"/>
    <property type="match status" value="1"/>
</dbReference>
<feature type="transmembrane region" description="Helical" evidence="5">
    <location>
        <begin position="185"/>
        <end position="206"/>
    </location>
</feature>
<dbReference type="RefSeq" id="WP_183595014.1">
    <property type="nucleotide sequence ID" value="NZ_JACHWR010000004.1"/>
</dbReference>
<keyword evidence="8" id="KW-1185">Reference proteome</keyword>
<feature type="transmembrane region" description="Helical" evidence="5">
    <location>
        <begin position="6"/>
        <end position="23"/>
    </location>
</feature>